<proteinExistence type="predicted"/>
<dbReference type="PRINTS" id="PR00625">
    <property type="entry name" value="JDOMAIN"/>
</dbReference>
<reference evidence="4 5" key="1">
    <citation type="submission" date="2019-03" db="EMBL/GenBank/DDBJ databases">
        <title>Genomic Encyclopedia of Type Strains, Phase IV (KMG-IV): sequencing the most valuable type-strain genomes for metagenomic binning, comparative biology and taxonomic classification.</title>
        <authorList>
            <person name="Goeker M."/>
        </authorList>
    </citation>
    <scope>NUCLEOTIDE SEQUENCE [LARGE SCALE GENOMIC DNA]</scope>
    <source>
        <strain evidence="4 5">DSM 28559</strain>
    </source>
</reference>
<comment type="caution">
    <text evidence="4">The sequence shown here is derived from an EMBL/GenBank/DDBJ whole genome shotgun (WGS) entry which is preliminary data.</text>
</comment>
<dbReference type="PANTHER" id="PTHR44360">
    <property type="entry name" value="DNAJ HOMOLOG SUBFAMILY B MEMBER 9"/>
    <property type="match status" value="1"/>
</dbReference>
<evidence type="ECO:0000256" key="2">
    <source>
        <dbReference type="ARBA" id="ARBA00023186"/>
    </source>
</evidence>
<dbReference type="InterPro" id="IPR036869">
    <property type="entry name" value="J_dom_sf"/>
</dbReference>
<dbReference type="InterPro" id="IPR051948">
    <property type="entry name" value="Hsp70_co-chaperone_J-domain"/>
</dbReference>
<gene>
    <name evidence="4" type="ORF">EV212_10784</name>
</gene>
<dbReference type="EMBL" id="SLXA01000007">
    <property type="protein sequence ID" value="TCO84482.1"/>
    <property type="molecule type" value="Genomic_DNA"/>
</dbReference>
<dbReference type="PROSITE" id="PS50076">
    <property type="entry name" value="DNAJ_2"/>
    <property type="match status" value="1"/>
</dbReference>
<dbReference type="Gene3D" id="1.10.287.110">
    <property type="entry name" value="DnaJ domain"/>
    <property type="match status" value="1"/>
</dbReference>
<dbReference type="GO" id="GO:0036503">
    <property type="term" value="P:ERAD pathway"/>
    <property type="evidence" value="ECO:0007669"/>
    <property type="project" value="TreeGrafter"/>
</dbReference>
<dbReference type="SUPFAM" id="SSF48452">
    <property type="entry name" value="TPR-like"/>
    <property type="match status" value="1"/>
</dbReference>
<feature type="domain" description="J" evidence="3">
    <location>
        <begin position="2"/>
        <end position="69"/>
    </location>
</feature>
<evidence type="ECO:0000259" key="3">
    <source>
        <dbReference type="PROSITE" id="PS50076"/>
    </source>
</evidence>
<dbReference type="PANTHER" id="PTHR44360:SF1">
    <property type="entry name" value="DNAJ HOMOLOG SUBFAMILY B MEMBER 9"/>
    <property type="match status" value="1"/>
</dbReference>
<accession>A0A4R2LBR3</accession>
<dbReference type="AlphaFoldDB" id="A0A4R2LBR3"/>
<keyword evidence="1" id="KW-0235">DNA replication</keyword>
<dbReference type="RefSeq" id="WP_132091707.1">
    <property type="nucleotide sequence ID" value="NZ_JANKAQ010000006.1"/>
</dbReference>
<dbReference type="Pfam" id="PF00226">
    <property type="entry name" value="DnaJ"/>
    <property type="match status" value="1"/>
</dbReference>
<dbReference type="CDD" id="cd06257">
    <property type="entry name" value="DnaJ"/>
    <property type="match status" value="1"/>
</dbReference>
<evidence type="ECO:0000256" key="1">
    <source>
        <dbReference type="ARBA" id="ARBA00022705"/>
    </source>
</evidence>
<dbReference type="GO" id="GO:0006260">
    <property type="term" value="P:DNA replication"/>
    <property type="evidence" value="ECO:0007669"/>
    <property type="project" value="UniProtKB-KW"/>
</dbReference>
<dbReference type="InterPro" id="IPR011990">
    <property type="entry name" value="TPR-like_helical_dom_sf"/>
</dbReference>
<dbReference type="InterPro" id="IPR001623">
    <property type="entry name" value="DnaJ_domain"/>
</dbReference>
<keyword evidence="2" id="KW-0143">Chaperone</keyword>
<dbReference type="OrthoDB" id="9779889at2"/>
<name>A0A4R2LBR3_9FIRM</name>
<dbReference type="Proteomes" id="UP000295711">
    <property type="component" value="Unassembled WGS sequence"/>
</dbReference>
<evidence type="ECO:0000313" key="5">
    <source>
        <dbReference type="Proteomes" id="UP000295711"/>
    </source>
</evidence>
<protein>
    <submittedName>
        <fullName evidence="4">Molecular chaperone DnaJ</fullName>
    </submittedName>
</protein>
<organism evidence="4 5">
    <name type="scientific">Frisingicoccus caecimuris</name>
    <dbReference type="NCBI Taxonomy" id="1796636"/>
    <lineage>
        <taxon>Bacteria</taxon>
        <taxon>Bacillati</taxon>
        <taxon>Bacillota</taxon>
        <taxon>Clostridia</taxon>
        <taxon>Lachnospirales</taxon>
        <taxon>Lachnospiraceae</taxon>
        <taxon>Frisingicoccus</taxon>
    </lineage>
</organism>
<dbReference type="SUPFAM" id="SSF46565">
    <property type="entry name" value="Chaperone J-domain"/>
    <property type="match status" value="1"/>
</dbReference>
<evidence type="ECO:0000313" key="4">
    <source>
        <dbReference type="EMBL" id="TCO84482.1"/>
    </source>
</evidence>
<sequence length="198" mass="22464">MNPYDILGVSPSASDEEIKKAYRTLSRKYHPDANVGKPGEKAAEEKFKQIQQAYTQIMKEREQGYSTYGYQNNNQTAGGDSDTVEMQAAANFINSRRFREALNVLEGIRNRNAQWYYFSAIANAGLGNNLRAQDMARQAMEMEPNNAQYQMLWQQLQSGRQWYGNMAGGYGRPQMSMDNICCQILALNMMCGCCCRPC</sequence>
<dbReference type="SMART" id="SM00271">
    <property type="entry name" value="DnaJ"/>
    <property type="match status" value="1"/>
</dbReference>
<dbReference type="GO" id="GO:0051087">
    <property type="term" value="F:protein-folding chaperone binding"/>
    <property type="evidence" value="ECO:0007669"/>
    <property type="project" value="TreeGrafter"/>
</dbReference>
<dbReference type="GO" id="GO:0051787">
    <property type="term" value="F:misfolded protein binding"/>
    <property type="evidence" value="ECO:0007669"/>
    <property type="project" value="TreeGrafter"/>
</dbReference>
<keyword evidence="5" id="KW-1185">Reference proteome</keyword>